<accession>A0A1S7NZ75</accession>
<sequence>MRFYCHREVVLRSFQAGRSPRIFLDETSVFDIGACVVDGIDIAPGRAIPDDGDARIDHSLEGFLFTCGPDHIRHPEPIDGDGEGRRYPLHGSFSSHPATIIAFDVQESNALARVEVPVKLADGGTALLERTWRIDGESGEVSLDDRIVNTSERPIPVFLMYHMNIGARLFDDAVRLKGVMLDGGGHGWRFGEEPGNVFCVPAGNDEWAELKLGPVAAIGGKTLTVRFRTETLPYLQMWRNQQEPANVLGIEPVSHRWVGRSELEAAGEFNIVQPGESRSFGLRFSIL</sequence>
<dbReference type="GO" id="GO:0030246">
    <property type="term" value="F:carbohydrate binding"/>
    <property type="evidence" value="ECO:0007669"/>
    <property type="project" value="InterPro"/>
</dbReference>
<name>A0A1S7NZ75_9HYPH</name>
<evidence type="ECO:0000313" key="1">
    <source>
        <dbReference type="EMBL" id="CUX13666.1"/>
    </source>
</evidence>
<dbReference type="CDD" id="cd09023">
    <property type="entry name" value="Aldose_epim_Ec_c4013"/>
    <property type="match status" value="1"/>
</dbReference>
<dbReference type="Proteomes" id="UP000191987">
    <property type="component" value="Unassembled WGS sequence"/>
</dbReference>
<dbReference type="InterPro" id="IPR027839">
    <property type="entry name" value="DUF4432"/>
</dbReference>
<proteinExistence type="predicted"/>
<evidence type="ECO:0000313" key="2">
    <source>
        <dbReference type="Proteomes" id="UP000191987"/>
    </source>
</evidence>
<dbReference type="InterPro" id="IPR014718">
    <property type="entry name" value="GH-type_carb-bd"/>
</dbReference>
<dbReference type="AlphaFoldDB" id="A0A1S7NZ75"/>
<dbReference type="EMBL" id="FBWG01000003">
    <property type="protein sequence ID" value="CUX13666.1"/>
    <property type="molecule type" value="Genomic_DNA"/>
</dbReference>
<evidence type="ECO:0008006" key="3">
    <source>
        <dbReference type="Google" id="ProtNLM"/>
    </source>
</evidence>
<dbReference type="Pfam" id="PF14486">
    <property type="entry name" value="DUF4432"/>
    <property type="match status" value="2"/>
</dbReference>
<dbReference type="Gene3D" id="2.70.98.10">
    <property type="match status" value="1"/>
</dbReference>
<protein>
    <recommendedName>
        <fullName evidence="3">DUF4432 domain-containing protein</fullName>
    </recommendedName>
</protein>
<organism evidence="1 2">
    <name type="scientific">Agrobacterium deltaense Zutra 3/1</name>
    <dbReference type="NCBI Taxonomy" id="1183427"/>
    <lineage>
        <taxon>Bacteria</taxon>
        <taxon>Pseudomonadati</taxon>
        <taxon>Pseudomonadota</taxon>
        <taxon>Alphaproteobacteria</taxon>
        <taxon>Hyphomicrobiales</taxon>
        <taxon>Rhizobiaceae</taxon>
        <taxon>Rhizobium/Agrobacterium group</taxon>
        <taxon>Agrobacterium</taxon>
    </lineage>
</organism>
<reference evidence="1 2" key="1">
    <citation type="submission" date="2016-01" db="EMBL/GenBank/DDBJ databases">
        <authorList>
            <person name="Oliw E.H."/>
        </authorList>
    </citation>
    <scope>NUCLEOTIDE SEQUENCE [LARGE SCALE GENOMIC DNA]</scope>
    <source>
        <strain evidence="1 2">Zutra 3-1</strain>
    </source>
</reference>
<gene>
    <name evidence="1" type="ORF">AGR7C_Cc110091</name>
</gene>